<gene>
    <name evidence="1" type="ORF">LG632_14310</name>
</gene>
<reference evidence="1 2" key="1">
    <citation type="submission" date="2021-10" db="EMBL/GenBank/DDBJ databases">
        <title>Streptomyces sp. strain SMC 277, a novel streptomycete isolated from soil.</title>
        <authorList>
            <person name="Chanama M."/>
        </authorList>
    </citation>
    <scope>NUCLEOTIDE SEQUENCE [LARGE SCALE GENOMIC DNA]</scope>
    <source>
        <strain evidence="1 2">SMC 277</strain>
    </source>
</reference>
<name>A0ABS8B7G5_9ACTN</name>
<comment type="caution">
    <text evidence="1">The sequence shown here is derived from an EMBL/GenBank/DDBJ whole genome shotgun (WGS) entry which is preliminary data.</text>
</comment>
<proteinExistence type="predicted"/>
<keyword evidence="2" id="KW-1185">Reference proteome</keyword>
<protein>
    <submittedName>
        <fullName evidence="1">DUF1015 domain-containing protein</fullName>
    </submittedName>
</protein>
<sequence>MTTPGTEEHGLRLIPFRGLRYVPERVGSLAAVTSPPYDVVVRPDGLNHLESADPHNIVRLILPQADTAEARGEQAARTLGSWLAEGVLRADPEPALYVYEQRKGDLLQRGIIGALALSPADAGVVLPHEDVMPHVVTDRAGLMRATGANLEPLLLTYVGDDPAPTADTGTSAVVEATAARTPLLSTTTEDGVCHRLWAVTDPAELAVVTADLSHRQALIADGHHRWATYLRLQQEQRDHQEDPQDPTSSWDFGLVLLVDTVRYPLQVRAIHRMLRRLPVADALAALDGHFRVRTVDGPLPAALEALGAAAAEGNAFLLTGDGRFHLVTDPDPALIDRTVRHDRPEAWRRLDATVLHATLLEELWHVPDTPEQITYIHDTEATIAMAERHGGTAVLLHPVREEVVRELARQGVTMPRKSTSFGPKPATGLVLRRMD</sequence>
<accession>A0ABS8B7G5</accession>
<dbReference type="PANTHER" id="PTHR36454">
    <property type="entry name" value="LMO2823 PROTEIN"/>
    <property type="match status" value="1"/>
</dbReference>
<evidence type="ECO:0000313" key="1">
    <source>
        <dbReference type="EMBL" id="MCB5180551.1"/>
    </source>
</evidence>
<dbReference type="RefSeq" id="WP_226727423.1">
    <property type="nucleotide sequence ID" value="NZ_JAJAUY010000046.1"/>
</dbReference>
<dbReference type="PIRSF" id="PIRSF033563">
    <property type="entry name" value="UCP033563"/>
    <property type="match status" value="1"/>
</dbReference>
<dbReference type="EMBL" id="JAJAUY010000046">
    <property type="protein sequence ID" value="MCB5180551.1"/>
    <property type="molecule type" value="Genomic_DNA"/>
</dbReference>
<dbReference type="PANTHER" id="PTHR36454:SF1">
    <property type="entry name" value="DUF1015 DOMAIN-CONTAINING PROTEIN"/>
    <property type="match status" value="1"/>
</dbReference>
<dbReference type="Proteomes" id="UP001199054">
    <property type="component" value="Unassembled WGS sequence"/>
</dbReference>
<evidence type="ECO:0000313" key="2">
    <source>
        <dbReference type="Proteomes" id="UP001199054"/>
    </source>
</evidence>
<dbReference type="InterPro" id="IPR008323">
    <property type="entry name" value="UCP033563"/>
</dbReference>
<organism evidence="1 2">
    <name type="scientific">Streptomyces antimicrobicus</name>
    <dbReference type="NCBI Taxonomy" id="2883108"/>
    <lineage>
        <taxon>Bacteria</taxon>
        <taxon>Bacillati</taxon>
        <taxon>Actinomycetota</taxon>
        <taxon>Actinomycetes</taxon>
        <taxon>Kitasatosporales</taxon>
        <taxon>Streptomycetaceae</taxon>
        <taxon>Streptomyces</taxon>
    </lineage>
</organism>
<dbReference type="Pfam" id="PF06245">
    <property type="entry name" value="DUF1015"/>
    <property type="match status" value="1"/>
</dbReference>